<gene>
    <name evidence="2" type="ORF">MNBD_PLANCTO03-2100</name>
</gene>
<feature type="transmembrane region" description="Helical" evidence="1">
    <location>
        <begin position="389"/>
        <end position="411"/>
    </location>
</feature>
<keyword evidence="1" id="KW-0812">Transmembrane</keyword>
<evidence type="ECO:0000256" key="1">
    <source>
        <dbReference type="SAM" id="Phobius"/>
    </source>
</evidence>
<feature type="transmembrane region" description="Helical" evidence="1">
    <location>
        <begin position="520"/>
        <end position="545"/>
    </location>
</feature>
<accession>A0A3B1DQ43</accession>
<sequence>MAMALTVTPALASYLLPKSRSVRMHREPWVVRLLKRLYAPVLDGSLRFPWLVVVPAVVMFVAASVALPFMGRNFLPEFNEGALVVGVVTVPGTSLEESDALASRVERALMGHPEIMAIGRRTGRAEEDEHVQGVEASEIDLTLDMDAPRRLGLPQRSKAELLEALRDDLSAIAGIQATFGQPIGHRIDHMLSGTRANIAVKIFGDDLVTLRQLAGEIEELMGEIPGVVDLSTEQQMEVPSLRFEFDRVALARYGLQIEDVASVLTAALSGIRVSEVLEGQNAFDMVVRYGDPKEASAETLREVVVDTPAGLKVPMKALALIYEDRGPNFISRENVQRKIVVMCNVSGRDMGSVVEDTRAAIARQIDMPRGYYVAFGGQFESAEATSRRLALLGVLVIVGIGFLLHLVFGSVRDTLLVMVNLPLALIGGVLGVYLSGGVLSVASLIGFISVFGIAARNGIMLVAHIRHLQQIEGVLDFQEAVRQGAMERLAPILMTAISAGLALIPLALRAGEPGTEILTPMAIVILFGLLSSTMLNMVVVPALFVRFGKPAKPVTEADIDRETHPEAHQLPA</sequence>
<dbReference type="EMBL" id="UOGK01000175">
    <property type="protein sequence ID" value="VAX38973.1"/>
    <property type="molecule type" value="Genomic_DNA"/>
</dbReference>
<organism evidence="2">
    <name type="scientific">hydrothermal vent metagenome</name>
    <dbReference type="NCBI Taxonomy" id="652676"/>
    <lineage>
        <taxon>unclassified sequences</taxon>
        <taxon>metagenomes</taxon>
        <taxon>ecological metagenomes</taxon>
    </lineage>
</organism>
<dbReference type="PANTHER" id="PTHR32063">
    <property type="match status" value="1"/>
</dbReference>
<dbReference type="SUPFAM" id="SSF82866">
    <property type="entry name" value="Multidrug efflux transporter AcrB transmembrane domain"/>
    <property type="match status" value="1"/>
</dbReference>
<keyword evidence="1" id="KW-0472">Membrane</keyword>
<dbReference type="Gene3D" id="1.20.1640.10">
    <property type="entry name" value="Multidrug efflux transporter AcrB transmembrane domain"/>
    <property type="match status" value="2"/>
</dbReference>
<dbReference type="InterPro" id="IPR001036">
    <property type="entry name" value="Acrflvin-R"/>
</dbReference>
<feature type="transmembrane region" description="Helical" evidence="1">
    <location>
        <begin position="423"/>
        <end position="451"/>
    </location>
</feature>
<dbReference type="PANTHER" id="PTHR32063:SF4">
    <property type="entry name" value="SLR6043 PROTEIN"/>
    <property type="match status" value="1"/>
</dbReference>
<evidence type="ECO:0000313" key="2">
    <source>
        <dbReference type="EMBL" id="VAX38973.1"/>
    </source>
</evidence>
<dbReference type="GO" id="GO:0005886">
    <property type="term" value="C:plasma membrane"/>
    <property type="evidence" value="ECO:0007669"/>
    <property type="project" value="TreeGrafter"/>
</dbReference>
<dbReference type="GO" id="GO:0042910">
    <property type="term" value="F:xenobiotic transmembrane transporter activity"/>
    <property type="evidence" value="ECO:0007669"/>
    <property type="project" value="TreeGrafter"/>
</dbReference>
<dbReference type="Pfam" id="PF00873">
    <property type="entry name" value="ACR_tran"/>
    <property type="match status" value="1"/>
</dbReference>
<dbReference type="Gene3D" id="3.30.70.1430">
    <property type="entry name" value="Multidrug efflux transporter AcrB pore domain"/>
    <property type="match status" value="1"/>
</dbReference>
<dbReference type="SUPFAM" id="SSF82714">
    <property type="entry name" value="Multidrug efflux transporter AcrB TolC docking domain, DN and DC subdomains"/>
    <property type="match status" value="1"/>
</dbReference>
<proteinExistence type="predicted"/>
<protein>
    <submittedName>
        <fullName evidence="2">Cobalt-zinc-cadmium resistance protein CzcA Cation efflux system protein CusA</fullName>
    </submittedName>
</protein>
<dbReference type="Gene3D" id="3.30.2090.10">
    <property type="entry name" value="Multidrug efflux transporter AcrB TolC docking domain, DN and DC subdomains"/>
    <property type="match status" value="1"/>
</dbReference>
<reference evidence="2" key="1">
    <citation type="submission" date="2018-06" db="EMBL/GenBank/DDBJ databases">
        <authorList>
            <person name="Zhirakovskaya E."/>
        </authorList>
    </citation>
    <scope>NUCLEOTIDE SEQUENCE</scope>
</reference>
<dbReference type="PRINTS" id="PR00702">
    <property type="entry name" value="ACRIFLAVINRP"/>
</dbReference>
<feature type="transmembrane region" description="Helical" evidence="1">
    <location>
        <begin position="489"/>
        <end position="508"/>
    </location>
</feature>
<keyword evidence="1" id="KW-1133">Transmembrane helix</keyword>
<feature type="transmembrane region" description="Helical" evidence="1">
    <location>
        <begin position="48"/>
        <end position="69"/>
    </location>
</feature>
<name>A0A3B1DQ43_9ZZZZ</name>
<dbReference type="InterPro" id="IPR027463">
    <property type="entry name" value="AcrB_DN_DC_subdom"/>
</dbReference>
<dbReference type="AlphaFoldDB" id="A0A3B1DQ43"/>
<dbReference type="Gene3D" id="3.30.70.1440">
    <property type="entry name" value="Multidrug efflux transporter AcrB pore domain"/>
    <property type="match status" value="1"/>
</dbReference>